<gene>
    <name evidence="1" type="ORF">SAMN05444388_109164</name>
</gene>
<evidence type="ECO:0000313" key="2">
    <source>
        <dbReference type="Proteomes" id="UP000184112"/>
    </source>
</evidence>
<dbReference type="Proteomes" id="UP000184112">
    <property type="component" value="Unassembled WGS sequence"/>
</dbReference>
<accession>A0A1M5S8X9</accession>
<organism evidence="1 2">
    <name type="scientific">Flavobacterium johnsoniae</name>
    <name type="common">Cytophaga johnsonae</name>
    <dbReference type="NCBI Taxonomy" id="986"/>
    <lineage>
        <taxon>Bacteria</taxon>
        <taxon>Pseudomonadati</taxon>
        <taxon>Bacteroidota</taxon>
        <taxon>Flavobacteriia</taxon>
        <taxon>Flavobacteriales</taxon>
        <taxon>Flavobacteriaceae</taxon>
        <taxon>Flavobacterium</taxon>
    </lineage>
</organism>
<dbReference type="EMBL" id="FQWH01000009">
    <property type="protein sequence ID" value="SHH34900.1"/>
    <property type="molecule type" value="Genomic_DNA"/>
</dbReference>
<protein>
    <submittedName>
        <fullName evidence="1">Uncharacterized protein</fullName>
    </submittedName>
</protein>
<evidence type="ECO:0000313" key="1">
    <source>
        <dbReference type="EMBL" id="SHH34900.1"/>
    </source>
</evidence>
<dbReference type="AlphaFoldDB" id="A0A1M5S8X9"/>
<proteinExistence type="predicted"/>
<reference evidence="1 2" key="1">
    <citation type="submission" date="2016-11" db="EMBL/GenBank/DDBJ databases">
        <authorList>
            <person name="Jaros S."/>
            <person name="Januszkiewicz K."/>
            <person name="Wedrychowicz H."/>
        </authorList>
    </citation>
    <scope>NUCLEOTIDE SEQUENCE [LARGE SCALE GENOMIC DNA]</scope>
    <source>
        <strain evidence="1 2">DSM 6792</strain>
    </source>
</reference>
<sequence length="37" mass="4399">MINSQEGRITLVYFSWKEHIVVITFYIESKLISQIIV</sequence>
<name>A0A1M5S8X9_FLAJO</name>